<dbReference type="Proteomes" id="UP000483672">
    <property type="component" value="Unassembled WGS sequence"/>
</dbReference>
<sequence length="334" mass="37048">MDIEDLFPENPLEPTVAYIGISQTPFTVPWAKGRVQLCTGFNSRRTQSDDLFINRAAFQDIAAIPFQYRECQITSIRDESGSSSASAYDNNSFAISASVGGSFLGASGRGTYEKNTRDNRNQSNITVRADHVCGQIEVSRIPQLAKDAVTLLSTSADPINEFRQKYGDFYVAGCRVGAVNNTTISGELTNKSSFEEMHAELKFKVVLATFEKSIHEVSKSASNIGGLNVVAFDSLTDFYSNFTALTYEDSLKADGVAVANKEKAMTIANRAADVLLSEFSIGREQNTYIHQGVVDRLCDRGLVTELLLAPFATLREYQSILWRRYSWDRFKQLK</sequence>
<dbReference type="EMBL" id="WIPF01000006">
    <property type="protein sequence ID" value="KAF3230888.1"/>
    <property type="molecule type" value="Genomic_DNA"/>
</dbReference>
<evidence type="ECO:0000313" key="2">
    <source>
        <dbReference type="Proteomes" id="UP000483672"/>
    </source>
</evidence>
<organism evidence="1 2">
    <name type="scientific">Orbilia oligospora</name>
    <name type="common">Nematode-trapping fungus</name>
    <name type="synonym">Arthrobotrys oligospora</name>
    <dbReference type="NCBI Taxonomy" id="2813651"/>
    <lineage>
        <taxon>Eukaryota</taxon>
        <taxon>Fungi</taxon>
        <taxon>Dikarya</taxon>
        <taxon>Ascomycota</taxon>
        <taxon>Pezizomycotina</taxon>
        <taxon>Orbiliomycetes</taxon>
        <taxon>Orbiliales</taxon>
        <taxon>Orbiliaceae</taxon>
        <taxon>Orbilia</taxon>
    </lineage>
</organism>
<evidence type="ECO:0008006" key="3">
    <source>
        <dbReference type="Google" id="ProtNLM"/>
    </source>
</evidence>
<dbReference type="AlphaFoldDB" id="A0A6G1LWQ5"/>
<accession>A0A6G1LWQ5</accession>
<reference evidence="1 2" key="1">
    <citation type="submission" date="2019-06" db="EMBL/GenBank/DDBJ databases">
        <authorList>
            <person name="Palmer J.M."/>
        </authorList>
    </citation>
    <scope>NUCLEOTIDE SEQUENCE [LARGE SCALE GENOMIC DNA]</scope>
    <source>
        <strain evidence="1 2">TWF191</strain>
    </source>
</reference>
<name>A0A6G1LWQ5_ORBOL</name>
<proteinExistence type="predicted"/>
<comment type="caution">
    <text evidence="1">The sequence shown here is derived from an EMBL/GenBank/DDBJ whole genome shotgun (WGS) entry which is preliminary data.</text>
</comment>
<gene>
    <name evidence="1" type="ORF">TWF191_008729</name>
</gene>
<evidence type="ECO:0000313" key="1">
    <source>
        <dbReference type="EMBL" id="KAF3230888.1"/>
    </source>
</evidence>
<protein>
    <recommendedName>
        <fullName evidence="3">MACPF domain-containing protein</fullName>
    </recommendedName>
</protein>